<accession>A0A3R7PJ38</accession>
<dbReference type="EMBL" id="QCYY01002717">
    <property type="protein sequence ID" value="ROT68132.1"/>
    <property type="molecule type" value="Genomic_DNA"/>
</dbReference>
<evidence type="ECO:0000256" key="6">
    <source>
        <dbReference type="ARBA" id="ARBA00012839"/>
    </source>
</evidence>
<dbReference type="InterPro" id="IPR013618">
    <property type="entry name" value="TMTC_DUF1736"/>
</dbReference>
<evidence type="ECO:0000256" key="11">
    <source>
        <dbReference type="ARBA" id="ARBA00022824"/>
    </source>
</evidence>
<feature type="transmembrane region" description="Helical" evidence="17">
    <location>
        <begin position="322"/>
        <end position="342"/>
    </location>
</feature>
<protein>
    <recommendedName>
        <fullName evidence="6">dolichyl-phosphate-mannose--protein mannosyltransferase</fullName>
        <ecNumber evidence="6">2.4.1.109</ecNumber>
    </recommendedName>
</protein>
<proteinExistence type="inferred from homology"/>
<evidence type="ECO:0000256" key="1">
    <source>
        <dbReference type="ARBA" id="ARBA00003582"/>
    </source>
</evidence>
<keyword evidence="13 17" id="KW-0472">Membrane</keyword>
<dbReference type="SUPFAM" id="SSF48452">
    <property type="entry name" value="TPR-like"/>
    <property type="match status" value="1"/>
</dbReference>
<keyword evidence="12 17" id="KW-1133">Transmembrane helix</keyword>
<evidence type="ECO:0000256" key="2">
    <source>
        <dbReference type="ARBA" id="ARBA00004141"/>
    </source>
</evidence>
<evidence type="ECO:0000313" key="20">
    <source>
        <dbReference type="Proteomes" id="UP000283509"/>
    </source>
</evidence>
<dbReference type="GO" id="GO:0005789">
    <property type="term" value="C:endoplasmic reticulum membrane"/>
    <property type="evidence" value="ECO:0007669"/>
    <property type="project" value="TreeGrafter"/>
</dbReference>
<sequence length="428" mass="47009">MGSFERLTHWLWNQNALLDHLVNVGLHMGVTVLYAHTLLTALRLSHAQALVSGLAFATHPVHTEAVTGIVGRADLLAALTFLSSFLSYHRSIQPETKNREGLWLWWAGIWACVGVLCKEHALMVLGVCIAWDLVCTSPSIKQRLWDRAGLNTVMPLSRRIARMLLLGLGVVFLRLLLMRTSPVFSDQDNPPSFARSRFTSHNTWLLLCPSSLSYDWQIGAVPLVSSVCDLRNLCSFLLYAGLVLVAKASFRLRQERGAEQSSVLAGVPSWASGGEVGILSAREDPAAAPFGTPPHLVPQDCQKELGLEVEGSAVRVSVGLGLAFPFPALVPPSFLPSLVAVISFPSSLVHPTLPVSPHSPLITLLITTYIFSLLSAVKLWWSYPSAHNNLGTILMQQGKYQEAEWHFSLALQSHPEHFPARGIWRLFG</sequence>
<evidence type="ECO:0000256" key="3">
    <source>
        <dbReference type="ARBA" id="ARBA00004240"/>
    </source>
</evidence>
<evidence type="ECO:0000256" key="7">
    <source>
        <dbReference type="ARBA" id="ARBA00022679"/>
    </source>
</evidence>
<dbReference type="SMART" id="SM00028">
    <property type="entry name" value="TPR"/>
    <property type="match status" value="1"/>
</dbReference>
<dbReference type="InterPro" id="IPR011990">
    <property type="entry name" value="TPR-like_helical_dom_sf"/>
</dbReference>
<keyword evidence="8 17" id="KW-0812">Transmembrane</keyword>
<feature type="transmembrane region" description="Helical" evidence="17">
    <location>
        <begin position="65"/>
        <end position="88"/>
    </location>
</feature>
<evidence type="ECO:0000256" key="17">
    <source>
        <dbReference type="SAM" id="Phobius"/>
    </source>
</evidence>
<keyword evidence="11" id="KW-0256">Endoplasmic reticulum</keyword>
<evidence type="ECO:0000256" key="16">
    <source>
        <dbReference type="PROSITE-ProRule" id="PRU00339"/>
    </source>
</evidence>
<comment type="pathway">
    <text evidence="4">Protein modification; protein glycosylation.</text>
</comment>
<dbReference type="Gene3D" id="1.25.40.10">
    <property type="entry name" value="Tetratricopeptide repeat domain"/>
    <property type="match status" value="1"/>
</dbReference>
<dbReference type="Pfam" id="PF08409">
    <property type="entry name" value="TMTC_DUF1736"/>
    <property type="match status" value="1"/>
</dbReference>
<dbReference type="PROSITE" id="PS50005">
    <property type="entry name" value="TPR"/>
    <property type="match status" value="1"/>
</dbReference>
<evidence type="ECO:0000256" key="13">
    <source>
        <dbReference type="ARBA" id="ARBA00023136"/>
    </source>
</evidence>
<reference evidence="19 20" key="2">
    <citation type="submission" date="2019-01" db="EMBL/GenBank/DDBJ databases">
        <title>The decoding of complex shrimp genome reveals the adaptation for benthos swimmer, frequently molting mechanism and breeding impact on genome.</title>
        <authorList>
            <person name="Sun Y."/>
            <person name="Gao Y."/>
            <person name="Yu Y."/>
        </authorList>
    </citation>
    <scope>NUCLEOTIDE SEQUENCE [LARGE SCALE GENOMIC DNA]</scope>
    <source>
        <tissue evidence="19">Muscle</tissue>
    </source>
</reference>
<keyword evidence="9" id="KW-0677">Repeat</keyword>
<comment type="subcellular location">
    <subcellularLocation>
        <location evidence="3">Endoplasmic reticulum</location>
    </subcellularLocation>
    <subcellularLocation>
        <location evidence="2">Membrane</location>
        <topology evidence="2">Multi-pass membrane protein</topology>
    </subcellularLocation>
</comment>
<comment type="similarity">
    <text evidence="5">Belongs to the TMTC family.</text>
</comment>
<evidence type="ECO:0000256" key="14">
    <source>
        <dbReference type="ARBA" id="ARBA00045085"/>
    </source>
</evidence>
<dbReference type="OrthoDB" id="10032188at2759"/>
<dbReference type="PANTHER" id="PTHR44216:SF3">
    <property type="entry name" value="PROTEIN O-MANNOSYL-TRANSFERASE TMTC2"/>
    <property type="match status" value="1"/>
</dbReference>
<keyword evidence="7" id="KW-0808">Transferase</keyword>
<evidence type="ECO:0000256" key="15">
    <source>
        <dbReference type="ARBA" id="ARBA00045102"/>
    </source>
</evidence>
<comment type="caution">
    <text evidence="19">The sequence shown here is derived from an EMBL/GenBank/DDBJ whole genome shotgun (WGS) entry which is preliminary data.</text>
</comment>
<organism evidence="19 20">
    <name type="scientific">Penaeus vannamei</name>
    <name type="common">Whiteleg shrimp</name>
    <name type="synonym">Litopenaeus vannamei</name>
    <dbReference type="NCBI Taxonomy" id="6689"/>
    <lineage>
        <taxon>Eukaryota</taxon>
        <taxon>Metazoa</taxon>
        <taxon>Ecdysozoa</taxon>
        <taxon>Arthropoda</taxon>
        <taxon>Crustacea</taxon>
        <taxon>Multicrustacea</taxon>
        <taxon>Malacostraca</taxon>
        <taxon>Eumalacostraca</taxon>
        <taxon>Eucarida</taxon>
        <taxon>Decapoda</taxon>
        <taxon>Dendrobranchiata</taxon>
        <taxon>Penaeoidea</taxon>
        <taxon>Penaeidae</taxon>
        <taxon>Penaeus</taxon>
    </lineage>
</organism>
<feature type="transmembrane region" description="Helical" evidence="17">
    <location>
        <begin position="100"/>
        <end position="116"/>
    </location>
</feature>
<dbReference type="GO" id="GO:0004169">
    <property type="term" value="F:dolichyl-phosphate-mannose-protein mannosyltransferase activity"/>
    <property type="evidence" value="ECO:0007669"/>
    <property type="project" value="UniProtKB-EC"/>
</dbReference>
<evidence type="ECO:0000256" key="8">
    <source>
        <dbReference type="ARBA" id="ARBA00022692"/>
    </source>
</evidence>
<evidence type="ECO:0000256" key="5">
    <source>
        <dbReference type="ARBA" id="ARBA00007882"/>
    </source>
</evidence>
<keyword evidence="20" id="KW-1185">Reference proteome</keyword>
<keyword evidence="10 16" id="KW-0802">TPR repeat</keyword>
<dbReference type="STRING" id="6689.A0A3R7PJ38"/>
<evidence type="ECO:0000256" key="4">
    <source>
        <dbReference type="ARBA" id="ARBA00004922"/>
    </source>
</evidence>
<dbReference type="PANTHER" id="PTHR44216">
    <property type="entry name" value="PROTEIN O-MANNOSYL-TRANSFERASE TMTC2"/>
    <property type="match status" value="1"/>
</dbReference>
<comment type="catalytic activity">
    <reaction evidence="14">
        <text>a di-trans,poly-cis-dolichyl beta-D-mannosyl phosphate + L-threonyl-[protein] = 3-O-(alpha-D-mannosyl)-L-threonyl-[protein] + a di-trans,poly-cis-dolichyl phosphate + H(+)</text>
        <dbReference type="Rhea" id="RHEA:53396"/>
        <dbReference type="Rhea" id="RHEA-COMP:11060"/>
        <dbReference type="Rhea" id="RHEA-COMP:13547"/>
        <dbReference type="Rhea" id="RHEA-COMP:19498"/>
        <dbReference type="Rhea" id="RHEA-COMP:19501"/>
        <dbReference type="ChEBI" id="CHEBI:15378"/>
        <dbReference type="ChEBI" id="CHEBI:30013"/>
        <dbReference type="ChEBI" id="CHEBI:57683"/>
        <dbReference type="ChEBI" id="CHEBI:58211"/>
        <dbReference type="ChEBI" id="CHEBI:137323"/>
        <dbReference type="EC" id="2.4.1.109"/>
    </reaction>
</comment>
<name>A0A3R7PJ38_PENVA</name>
<evidence type="ECO:0000256" key="9">
    <source>
        <dbReference type="ARBA" id="ARBA00022737"/>
    </source>
</evidence>
<feature type="transmembrane region" description="Helical" evidence="17">
    <location>
        <begin position="21"/>
        <end position="45"/>
    </location>
</feature>
<reference evidence="19 20" key="1">
    <citation type="submission" date="2018-04" db="EMBL/GenBank/DDBJ databases">
        <authorList>
            <person name="Zhang X."/>
            <person name="Yuan J."/>
            <person name="Li F."/>
            <person name="Xiang J."/>
        </authorList>
    </citation>
    <scope>NUCLEOTIDE SEQUENCE [LARGE SCALE GENOMIC DNA]</scope>
    <source>
        <tissue evidence="19">Muscle</tissue>
    </source>
</reference>
<dbReference type="UniPathway" id="UPA00378"/>
<evidence type="ECO:0000256" key="10">
    <source>
        <dbReference type="ARBA" id="ARBA00022803"/>
    </source>
</evidence>
<evidence type="ECO:0000313" key="19">
    <source>
        <dbReference type="EMBL" id="ROT68132.1"/>
    </source>
</evidence>
<comment type="function">
    <text evidence="1">Transfers mannosyl residues to the hydroxyl group of serine or threonine residues.</text>
</comment>
<evidence type="ECO:0000259" key="18">
    <source>
        <dbReference type="Pfam" id="PF08409"/>
    </source>
</evidence>
<dbReference type="InterPro" id="IPR019734">
    <property type="entry name" value="TPR_rpt"/>
</dbReference>
<dbReference type="Proteomes" id="UP000283509">
    <property type="component" value="Unassembled WGS sequence"/>
</dbReference>
<feature type="transmembrane region" description="Helical" evidence="17">
    <location>
        <begin position="160"/>
        <end position="177"/>
    </location>
</feature>
<dbReference type="EC" id="2.4.1.109" evidence="6"/>
<dbReference type="AlphaFoldDB" id="A0A3R7PJ38"/>
<feature type="domain" description="DUF1736" evidence="18">
    <location>
        <begin position="180"/>
        <end position="242"/>
    </location>
</feature>
<gene>
    <name evidence="19" type="ORF">C7M84_013761</name>
</gene>
<evidence type="ECO:0000256" key="12">
    <source>
        <dbReference type="ARBA" id="ARBA00022989"/>
    </source>
</evidence>
<comment type="catalytic activity">
    <reaction evidence="15">
        <text>a di-trans,poly-cis-dolichyl beta-D-mannosyl phosphate + L-seryl-[protein] = 3-O-(alpha-D-mannosyl)-L-seryl-[protein] + a di-trans,poly-cis-dolichyl phosphate + H(+)</text>
        <dbReference type="Rhea" id="RHEA:17377"/>
        <dbReference type="Rhea" id="RHEA-COMP:9863"/>
        <dbReference type="Rhea" id="RHEA-COMP:13546"/>
        <dbReference type="Rhea" id="RHEA-COMP:19498"/>
        <dbReference type="Rhea" id="RHEA-COMP:19501"/>
        <dbReference type="ChEBI" id="CHEBI:15378"/>
        <dbReference type="ChEBI" id="CHEBI:29999"/>
        <dbReference type="ChEBI" id="CHEBI:57683"/>
        <dbReference type="ChEBI" id="CHEBI:58211"/>
        <dbReference type="ChEBI" id="CHEBI:137321"/>
        <dbReference type="EC" id="2.4.1.109"/>
    </reaction>
</comment>
<feature type="repeat" description="TPR" evidence="16">
    <location>
        <begin position="384"/>
        <end position="417"/>
    </location>
</feature>
<feature type="transmembrane region" description="Helical" evidence="17">
    <location>
        <begin position="362"/>
        <end position="381"/>
    </location>
</feature>
<dbReference type="InterPro" id="IPR052384">
    <property type="entry name" value="TMTC_O-mannosyltransferase"/>
</dbReference>